<dbReference type="GeneID" id="110792245"/>
<feature type="compositionally biased region" description="Polar residues" evidence="2">
    <location>
        <begin position="10"/>
        <end position="20"/>
    </location>
</feature>
<dbReference type="GO" id="GO:0005880">
    <property type="term" value="C:nuclear microtubule"/>
    <property type="evidence" value="ECO:0000318"/>
    <property type="project" value="GO_Central"/>
</dbReference>
<keyword evidence="3" id="KW-1185">Reference proteome</keyword>
<protein>
    <submittedName>
        <fullName evidence="4">Protein SNOWY COTYLEDON 3</fullName>
    </submittedName>
</protein>
<evidence type="ECO:0000256" key="1">
    <source>
        <dbReference type="ARBA" id="ARBA00010016"/>
    </source>
</evidence>
<evidence type="ECO:0000313" key="4">
    <source>
        <dbReference type="RefSeq" id="XP_021852753.2"/>
    </source>
</evidence>
<feature type="region of interest" description="Disordered" evidence="2">
    <location>
        <begin position="1"/>
        <end position="136"/>
    </location>
</feature>
<dbReference type="PANTHER" id="PTHR31807">
    <property type="entry name" value="AUGMIN FAMILY MEMBER"/>
    <property type="match status" value="1"/>
</dbReference>
<feature type="compositionally biased region" description="Basic and acidic residues" evidence="2">
    <location>
        <begin position="117"/>
        <end position="135"/>
    </location>
</feature>
<dbReference type="GO" id="GO:0008017">
    <property type="term" value="F:microtubule binding"/>
    <property type="evidence" value="ECO:0000318"/>
    <property type="project" value="GO_Central"/>
</dbReference>
<gene>
    <name evidence="4" type="primary">LOC110792245</name>
</gene>
<feature type="region of interest" description="Disordered" evidence="2">
    <location>
        <begin position="291"/>
        <end position="322"/>
    </location>
</feature>
<evidence type="ECO:0000256" key="2">
    <source>
        <dbReference type="SAM" id="MobiDB-lite"/>
    </source>
</evidence>
<dbReference type="Pfam" id="PF04484">
    <property type="entry name" value="QWRF"/>
    <property type="match status" value="1"/>
</dbReference>
<reference evidence="4" key="2">
    <citation type="submission" date="2025-08" db="UniProtKB">
        <authorList>
            <consortium name="RefSeq"/>
        </authorList>
    </citation>
    <scope>IDENTIFICATION</scope>
    <source>
        <tissue evidence="4">Leaf</tissue>
    </source>
</reference>
<comment type="similarity">
    <text evidence="1">Belongs to the QWRF family.</text>
</comment>
<feature type="compositionally biased region" description="Low complexity" evidence="2">
    <location>
        <begin position="56"/>
        <end position="106"/>
    </location>
</feature>
<feature type="compositionally biased region" description="Polar residues" evidence="2">
    <location>
        <begin position="107"/>
        <end position="116"/>
    </location>
</feature>
<reference evidence="3" key="1">
    <citation type="journal article" date="2021" name="Nat. Commun.">
        <title>Genomic analyses provide insights into spinach domestication and the genetic basis of agronomic traits.</title>
        <authorList>
            <person name="Cai X."/>
            <person name="Sun X."/>
            <person name="Xu C."/>
            <person name="Sun H."/>
            <person name="Wang X."/>
            <person name="Ge C."/>
            <person name="Zhang Z."/>
            <person name="Wang Q."/>
            <person name="Fei Z."/>
            <person name="Jiao C."/>
            <person name="Wang Q."/>
        </authorList>
    </citation>
    <scope>NUCLEOTIDE SEQUENCE [LARGE SCALE GENOMIC DNA]</scope>
    <source>
        <strain evidence="3">cv. Varoflay</strain>
    </source>
</reference>
<dbReference type="AlphaFoldDB" id="A0A9R0IPQ0"/>
<sequence length="782" mass="82903">MVVAAPATPNLKTTPNLRSHSTPKRPPLLPAERDNSNNNVAIAAHHRRPKSREVNSRYLSTSSSSSTSGSSSSTISNSYYFSPSSRRCPSPAPSRTGAGAAPATPAMNSNSAIKRSQSVERRQPTTPRVRGERIPGEMSAAAKLLMSSSRNLSVSFQGGSFAVPTGKKTTKPSPSPVASSRKGTPERKQSLSRVTPRMGGENTRAIEQHQPWPGRTRPPVSSLSRSVDLGGCEGKKLINGSATKVVRALQESLMGDCKLNTSMSKDEIVKGTREDNNANCLNEGLESLVSDKESVSSECNSATGSQDSSNASSGRGKGSGRSIVVPPKFLLEANSFRSKCFSEPGSPVARSSFLKGIAPPKLIPPKRLMTDSSGASPRGPVGNRGISSPLRGSLRPSSPNHLGPSLRPPSPSMLGQSLRSASPGKQGASLRPASPSKPGTSLRSASPSKPGTSMRPASPGKPFRPASPGKPGPSLRPASPSRPGTSFRPASPSKPGGSLRSPSPSKLGASFRPASPNKLGTSLASEKASPSVGMGRMASPSRVRNAIVGAFANTMTGMPSVLCFGADVRRVRVGDSRLGDAHLLRILHNRQLQWRFVNARTEASLSFQKFNAERSLFNSWKTTSDLRETVSCKRKELQWLKQNLKLVSILKGQMLYLEEWAFMVKDHCSSLSGAIESLEASTIRLPLVGGAKGDIQDVKDAICSAADVMHAMASSICSLLEKVEDVNSLVAEVASITSKEQSFLDECKDILSLLSAMQVKDCSLRAHMLQLKYAPSVMAVEV</sequence>
<feature type="region of interest" description="Disordered" evidence="2">
    <location>
        <begin position="357"/>
        <end position="537"/>
    </location>
</feature>
<accession>A0A9R0IPQ0</accession>
<dbReference type="RefSeq" id="XP_021852753.2">
    <property type="nucleotide sequence ID" value="XM_021997061.2"/>
</dbReference>
<dbReference type="KEGG" id="soe:110792245"/>
<feature type="compositionally biased region" description="Polar residues" evidence="2">
    <location>
        <begin position="437"/>
        <end position="451"/>
    </location>
</feature>
<name>A0A9R0IPQ0_SPIOL</name>
<dbReference type="PANTHER" id="PTHR31807:SF38">
    <property type="entry name" value="QWRF MOTIF-CONTAINING PROTEIN 9"/>
    <property type="match status" value="1"/>
</dbReference>
<evidence type="ECO:0000313" key="3">
    <source>
        <dbReference type="Proteomes" id="UP000813463"/>
    </source>
</evidence>
<feature type="region of interest" description="Disordered" evidence="2">
    <location>
        <begin position="162"/>
        <end position="227"/>
    </location>
</feature>
<organism evidence="3 4">
    <name type="scientific">Spinacia oleracea</name>
    <name type="common">Spinach</name>
    <dbReference type="NCBI Taxonomy" id="3562"/>
    <lineage>
        <taxon>Eukaryota</taxon>
        <taxon>Viridiplantae</taxon>
        <taxon>Streptophyta</taxon>
        <taxon>Embryophyta</taxon>
        <taxon>Tracheophyta</taxon>
        <taxon>Spermatophyta</taxon>
        <taxon>Magnoliopsida</taxon>
        <taxon>eudicotyledons</taxon>
        <taxon>Gunneridae</taxon>
        <taxon>Pentapetalae</taxon>
        <taxon>Caryophyllales</taxon>
        <taxon>Chenopodiaceae</taxon>
        <taxon>Chenopodioideae</taxon>
        <taxon>Anserineae</taxon>
        <taxon>Spinacia</taxon>
    </lineage>
</organism>
<dbReference type="GO" id="GO:0005737">
    <property type="term" value="C:cytoplasm"/>
    <property type="evidence" value="ECO:0000318"/>
    <property type="project" value="GO_Central"/>
</dbReference>
<proteinExistence type="inferred from homology"/>
<dbReference type="GO" id="GO:0051225">
    <property type="term" value="P:spindle assembly"/>
    <property type="evidence" value="ECO:0000318"/>
    <property type="project" value="GO_Central"/>
</dbReference>
<feature type="compositionally biased region" description="Polar residues" evidence="2">
    <location>
        <begin position="296"/>
        <end position="307"/>
    </location>
</feature>
<dbReference type="Proteomes" id="UP000813463">
    <property type="component" value="Chromosome 3"/>
</dbReference>
<dbReference type="InterPro" id="IPR007573">
    <property type="entry name" value="QWRF"/>
</dbReference>
<feature type="compositionally biased region" description="Low complexity" evidence="2">
    <location>
        <begin position="387"/>
        <end position="399"/>
    </location>
</feature>